<reference evidence="1" key="1">
    <citation type="submission" date="2019-07" db="EMBL/GenBank/DDBJ databases">
        <title>Annotation for the trematode Paragonimus miyazaki's.</title>
        <authorList>
            <person name="Choi Y.-J."/>
        </authorList>
    </citation>
    <scope>NUCLEOTIDE SEQUENCE</scope>
    <source>
        <strain evidence="1">Japan</strain>
    </source>
</reference>
<evidence type="ECO:0000313" key="2">
    <source>
        <dbReference type="Proteomes" id="UP000822476"/>
    </source>
</evidence>
<protein>
    <submittedName>
        <fullName evidence="1">Uncharacterized protein</fullName>
    </submittedName>
</protein>
<name>A0A8S9YUU4_9TREM</name>
<organism evidence="1 2">
    <name type="scientific">Paragonimus skrjabini miyazakii</name>
    <dbReference type="NCBI Taxonomy" id="59628"/>
    <lineage>
        <taxon>Eukaryota</taxon>
        <taxon>Metazoa</taxon>
        <taxon>Spiralia</taxon>
        <taxon>Lophotrochozoa</taxon>
        <taxon>Platyhelminthes</taxon>
        <taxon>Trematoda</taxon>
        <taxon>Digenea</taxon>
        <taxon>Plagiorchiida</taxon>
        <taxon>Troglotremata</taxon>
        <taxon>Troglotrematidae</taxon>
        <taxon>Paragonimus</taxon>
    </lineage>
</organism>
<dbReference type="AlphaFoldDB" id="A0A8S9YUU4"/>
<proteinExistence type="predicted"/>
<accession>A0A8S9YUU4</accession>
<comment type="caution">
    <text evidence="1">The sequence shown here is derived from an EMBL/GenBank/DDBJ whole genome shotgun (WGS) entry which is preliminary data.</text>
</comment>
<dbReference type="EMBL" id="JTDE01003778">
    <property type="protein sequence ID" value="KAF7255658.1"/>
    <property type="molecule type" value="Genomic_DNA"/>
</dbReference>
<keyword evidence="2" id="KW-1185">Reference proteome</keyword>
<gene>
    <name evidence="1" type="ORF">EG68_07617</name>
</gene>
<evidence type="ECO:0000313" key="1">
    <source>
        <dbReference type="EMBL" id="KAF7255658.1"/>
    </source>
</evidence>
<sequence length="54" mass="6075">MESNSANRRVKITNTCFDSPIITSSIISFHITDPSRFKVLGFSVISRILTFVLN</sequence>
<dbReference type="Proteomes" id="UP000822476">
    <property type="component" value="Unassembled WGS sequence"/>
</dbReference>